<dbReference type="Proteomes" id="UP000271003">
    <property type="component" value="Chromosome"/>
</dbReference>
<keyword evidence="3" id="KW-1185">Reference proteome</keyword>
<keyword evidence="1" id="KW-0732">Signal</keyword>
<evidence type="ECO:0000313" key="3">
    <source>
        <dbReference type="Proteomes" id="UP000271003"/>
    </source>
</evidence>
<name>A0A2Z6I7T7_9BURK</name>
<protein>
    <recommendedName>
        <fullName evidence="4">DUF3455 domain-containing protein</fullName>
    </recommendedName>
</protein>
<gene>
    <name evidence="2" type="ORF">SUTMEG_02530</name>
</gene>
<sequence>MRLRFVPALLAAALLAGCSIPLTTEPDPLEDATAVYSWQAEGRMIFECAYDSEGFYWAFVRPEGKLVSETGRVEATIENDFGLTHRDGSHLEAKIIRQGSAKTPNDLKDALFEVSSASDRGALRAIRYVERRRAEGGMPLTACSASQRGMRLAVPFRARWILYR</sequence>
<feature type="chain" id="PRO_5016317751" description="DUF3455 domain-containing protein" evidence="1">
    <location>
        <begin position="25"/>
        <end position="164"/>
    </location>
</feature>
<evidence type="ECO:0000256" key="1">
    <source>
        <dbReference type="SAM" id="SignalP"/>
    </source>
</evidence>
<dbReference type="KEGG" id="sutt:SUTMEG_02530"/>
<organism evidence="2 3">
    <name type="scientific">Sutterella megalosphaeroides</name>
    <dbReference type="NCBI Taxonomy" id="2494234"/>
    <lineage>
        <taxon>Bacteria</taxon>
        <taxon>Pseudomonadati</taxon>
        <taxon>Pseudomonadota</taxon>
        <taxon>Betaproteobacteria</taxon>
        <taxon>Burkholderiales</taxon>
        <taxon>Sutterellaceae</taxon>
        <taxon>Sutterella</taxon>
    </lineage>
</organism>
<evidence type="ECO:0000313" key="2">
    <source>
        <dbReference type="EMBL" id="BBF22362.1"/>
    </source>
</evidence>
<dbReference type="RefSeq" id="WP_120176035.1">
    <property type="nucleotide sequence ID" value="NZ_AP018786.1"/>
</dbReference>
<dbReference type="AlphaFoldDB" id="A0A2Z6I7T7"/>
<reference evidence="2 3" key="1">
    <citation type="journal article" date="2018" name="Int. J. Syst. Evol. Microbiol.">
        <title>Mesosutterella multiformis gen. nov., sp. nov., a member of the family Sutterellaceae and Sutterella megalosphaeroides sp. nov., isolated from human faeces.</title>
        <authorList>
            <person name="Sakamoto M."/>
            <person name="Ikeyama N."/>
            <person name="Kunihiro T."/>
            <person name="Iino T."/>
            <person name="Yuki M."/>
            <person name="Ohkuma M."/>
        </authorList>
    </citation>
    <scope>NUCLEOTIDE SEQUENCE [LARGE SCALE GENOMIC DNA]</scope>
    <source>
        <strain evidence="2 3">6FBBBH3</strain>
    </source>
</reference>
<feature type="signal peptide" evidence="1">
    <location>
        <begin position="1"/>
        <end position="24"/>
    </location>
</feature>
<evidence type="ECO:0008006" key="4">
    <source>
        <dbReference type="Google" id="ProtNLM"/>
    </source>
</evidence>
<dbReference type="EMBL" id="AP018786">
    <property type="protein sequence ID" value="BBF22362.1"/>
    <property type="molecule type" value="Genomic_DNA"/>
</dbReference>
<accession>A0A2Z6I7T7</accession>
<dbReference type="PROSITE" id="PS51257">
    <property type="entry name" value="PROKAR_LIPOPROTEIN"/>
    <property type="match status" value="1"/>
</dbReference>
<proteinExistence type="predicted"/>
<dbReference type="OrthoDB" id="193535at2"/>